<sequence>MPRVYSAFNLDDETALLARFPPMIRTIGRDTEMVLDLPYLINPSDSSPTNIVITDRHKLNSLPEEDCKTLRKVQSTGPRYYRTYVSPFETPIRDEFFRLANPATRAHCALTSANYKIQRDNGKRTECAGYSEKDTLYSDGLLGLLFEGESWNTPCGVTWYATGFLEPHSTCDYAAIITTYTREDLTHKRILRSELLTLLCLLQVAGTRAVKNHESSMSPTVFLLSFVYGQARVIEARIEAPDRVAVFIRQLSDKVPAMEERDEMLNGLISWAMFVDGDDEYYSSVSGQSDISIEVATTVNNDDTDGTDDSDDSYDSDDSDNSDDTGLTQYSDF</sequence>
<protein>
    <submittedName>
        <fullName evidence="2">Uncharacterized protein</fullName>
    </submittedName>
</protein>
<organism evidence="2 3">
    <name type="scientific">Xylaria flabelliformis</name>
    <dbReference type="NCBI Taxonomy" id="2512241"/>
    <lineage>
        <taxon>Eukaryota</taxon>
        <taxon>Fungi</taxon>
        <taxon>Dikarya</taxon>
        <taxon>Ascomycota</taxon>
        <taxon>Pezizomycotina</taxon>
        <taxon>Sordariomycetes</taxon>
        <taxon>Xylariomycetidae</taxon>
        <taxon>Xylariales</taxon>
        <taxon>Xylariaceae</taxon>
        <taxon>Xylaria</taxon>
    </lineage>
</organism>
<feature type="region of interest" description="Disordered" evidence="1">
    <location>
        <begin position="294"/>
        <end position="333"/>
    </location>
</feature>
<keyword evidence="3" id="KW-1185">Reference proteome</keyword>
<evidence type="ECO:0000313" key="3">
    <source>
        <dbReference type="Proteomes" id="UP000319160"/>
    </source>
</evidence>
<evidence type="ECO:0000256" key="1">
    <source>
        <dbReference type="SAM" id="MobiDB-lite"/>
    </source>
</evidence>
<proteinExistence type="predicted"/>
<reference evidence="3" key="1">
    <citation type="submission" date="2019-06" db="EMBL/GenBank/DDBJ databases">
        <title>Draft genome sequence of the griseofulvin-producing fungus Xylaria cubensis strain G536.</title>
        <authorList>
            <person name="Mead M.E."/>
            <person name="Raja H.A."/>
            <person name="Steenwyk J.L."/>
            <person name="Knowles S.L."/>
            <person name="Oberlies N.H."/>
            <person name="Rokas A."/>
        </authorList>
    </citation>
    <scope>NUCLEOTIDE SEQUENCE [LARGE SCALE GENOMIC DNA]</scope>
    <source>
        <strain evidence="3">G536</strain>
    </source>
</reference>
<accession>A0A553IBB3</accession>
<dbReference type="AlphaFoldDB" id="A0A553IBB3"/>
<comment type="caution">
    <text evidence="2">The sequence shown here is derived from an EMBL/GenBank/DDBJ whole genome shotgun (WGS) entry which is preliminary data.</text>
</comment>
<gene>
    <name evidence="2" type="ORF">FHL15_001766</name>
</gene>
<name>A0A553IBB3_9PEZI</name>
<feature type="compositionally biased region" description="Acidic residues" evidence="1">
    <location>
        <begin position="302"/>
        <end position="323"/>
    </location>
</feature>
<evidence type="ECO:0000313" key="2">
    <source>
        <dbReference type="EMBL" id="TRX97488.1"/>
    </source>
</evidence>
<dbReference type="EMBL" id="VFLP01000006">
    <property type="protein sequence ID" value="TRX97488.1"/>
    <property type="molecule type" value="Genomic_DNA"/>
</dbReference>
<dbReference type="OrthoDB" id="4754482at2759"/>
<dbReference type="Proteomes" id="UP000319160">
    <property type="component" value="Unassembled WGS sequence"/>
</dbReference>